<evidence type="ECO:0000256" key="14">
    <source>
        <dbReference type="ARBA" id="ARBA00023015"/>
    </source>
</evidence>
<sequence>MSNFPTSESVQIREVWDENLASEIRLIRTIVDKYPYIAMDTEFPGTVVVPTGTSNNIFDYETMKLNVDMLKMIQLGLTFSDAQGNLPTCGTDKHCVWQFNFNEFDPQQDAHQEQSIKLLSESGIDFKKNKEKGVSFRDFGELLMSSGVVSNHKVHWVVFHSGYDIGYSLKLLTGTNLPRTKQGFFDLVRAFFPNIYDVKHMITRANGVHGSLKNVAEQLQIERIGPAHQAGSDSLVTCRVFMRLKARFFGDRETEKLAGVLFWLGAVDQSNEP</sequence>
<evidence type="ECO:0000256" key="5">
    <source>
        <dbReference type="ARBA" id="ARBA00008372"/>
    </source>
</evidence>
<evidence type="ECO:0000256" key="13">
    <source>
        <dbReference type="ARBA" id="ARBA00022884"/>
    </source>
</evidence>
<keyword evidence="19" id="KW-1185">Reference proteome</keyword>
<accession>A0A6A3ACD7</accession>
<evidence type="ECO:0000256" key="12">
    <source>
        <dbReference type="ARBA" id="ARBA00022839"/>
    </source>
</evidence>
<comment type="function">
    <text evidence="17">Ubiquitous transcription factor required for a diverse set of processes. It is a component of the CCR4 complex involved in the control of gene expression.</text>
</comment>
<dbReference type="EMBL" id="VEPZ02001021">
    <property type="protein sequence ID" value="KAE8701603.1"/>
    <property type="molecule type" value="Genomic_DNA"/>
</dbReference>
<comment type="cofactor">
    <cofactor evidence="2">
        <name>a divalent metal cation</name>
        <dbReference type="ChEBI" id="CHEBI:60240"/>
    </cofactor>
</comment>
<name>A0A6A3ACD7_HIBSY</name>
<reference evidence="18" key="1">
    <citation type="submission" date="2019-09" db="EMBL/GenBank/DDBJ databases">
        <title>Draft genome information of white flower Hibiscus syriacus.</title>
        <authorList>
            <person name="Kim Y.-M."/>
        </authorList>
    </citation>
    <scope>NUCLEOTIDE SEQUENCE [LARGE SCALE GENOMIC DNA]</scope>
    <source>
        <strain evidence="18">YM2019G1</strain>
    </source>
</reference>
<evidence type="ECO:0000256" key="2">
    <source>
        <dbReference type="ARBA" id="ARBA00001968"/>
    </source>
</evidence>
<keyword evidence="10" id="KW-0479">Metal-binding</keyword>
<dbReference type="Proteomes" id="UP000436088">
    <property type="component" value="Unassembled WGS sequence"/>
</dbReference>
<dbReference type="GO" id="GO:0005634">
    <property type="term" value="C:nucleus"/>
    <property type="evidence" value="ECO:0007669"/>
    <property type="project" value="UniProtKB-SubCell"/>
</dbReference>
<dbReference type="GO" id="GO:0003723">
    <property type="term" value="F:RNA binding"/>
    <property type="evidence" value="ECO:0007669"/>
    <property type="project" value="UniProtKB-KW"/>
</dbReference>
<keyword evidence="15" id="KW-0804">Transcription</keyword>
<evidence type="ECO:0000256" key="11">
    <source>
        <dbReference type="ARBA" id="ARBA00022801"/>
    </source>
</evidence>
<evidence type="ECO:0000256" key="9">
    <source>
        <dbReference type="ARBA" id="ARBA00022722"/>
    </source>
</evidence>
<evidence type="ECO:0000313" key="19">
    <source>
        <dbReference type="Proteomes" id="UP000436088"/>
    </source>
</evidence>
<keyword evidence="8" id="KW-0963">Cytoplasm</keyword>
<dbReference type="Gene3D" id="3.30.420.10">
    <property type="entry name" value="Ribonuclease H-like superfamily/Ribonuclease H"/>
    <property type="match status" value="1"/>
</dbReference>
<evidence type="ECO:0000256" key="3">
    <source>
        <dbReference type="ARBA" id="ARBA00004123"/>
    </source>
</evidence>
<dbReference type="Pfam" id="PF04857">
    <property type="entry name" value="CAF1"/>
    <property type="match status" value="2"/>
</dbReference>
<evidence type="ECO:0000256" key="15">
    <source>
        <dbReference type="ARBA" id="ARBA00023163"/>
    </source>
</evidence>
<evidence type="ECO:0000256" key="10">
    <source>
        <dbReference type="ARBA" id="ARBA00022723"/>
    </source>
</evidence>
<evidence type="ECO:0000256" key="6">
    <source>
        <dbReference type="ARBA" id="ARBA00011757"/>
    </source>
</evidence>
<dbReference type="PANTHER" id="PTHR10797">
    <property type="entry name" value="CCR4-NOT TRANSCRIPTION COMPLEX SUBUNIT"/>
    <property type="match status" value="1"/>
</dbReference>
<dbReference type="SUPFAM" id="SSF53098">
    <property type="entry name" value="Ribonuclease H-like"/>
    <property type="match status" value="1"/>
</dbReference>
<dbReference type="InterPro" id="IPR012337">
    <property type="entry name" value="RNaseH-like_sf"/>
</dbReference>
<comment type="catalytic activity">
    <reaction evidence="1">
        <text>Exonucleolytic cleavage of poly(A) to 5'-AMP.</text>
        <dbReference type="EC" id="3.1.13.4"/>
    </reaction>
</comment>
<dbReference type="AlphaFoldDB" id="A0A6A3ACD7"/>
<evidence type="ECO:0000256" key="8">
    <source>
        <dbReference type="ARBA" id="ARBA00022490"/>
    </source>
</evidence>
<keyword evidence="11" id="KW-0378">Hydrolase</keyword>
<keyword evidence="9" id="KW-0540">Nuclease</keyword>
<protein>
    <recommendedName>
        <fullName evidence="7">poly(A)-specific ribonuclease</fullName>
        <ecNumber evidence="7">3.1.13.4</ecNumber>
    </recommendedName>
</protein>
<organism evidence="18 19">
    <name type="scientific">Hibiscus syriacus</name>
    <name type="common">Rose of Sharon</name>
    <dbReference type="NCBI Taxonomy" id="106335"/>
    <lineage>
        <taxon>Eukaryota</taxon>
        <taxon>Viridiplantae</taxon>
        <taxon>Streptophyta</taxon>
        <taxon>Embryophyta</taxon>
        <taxon>Tracheophyta</taxon>
        <taxon>Spermatophyta</taxon>
        <taxon>Magnoliopsida</taxon>
        <taxon>eudicotyledons</taxon>
        <taxon>Gunneridae</taxon>
        <taxon>Pentapetalae</taxon>
        <taxon>rosids</taxon>
        <taxon>malvids</taxon>
        <taxon>Malvales</taxon>
        <taxon>Malvaceae</taxon>
        <taxon>Malvoideae</taxon>
        <taxon>Hibiscus</taxon>
    </lineage>
</organism>
<evidence type="ECO:0000256" key="17">
    <source>
        <dbReference type="ARBA" id="ARBA00025148"/>
    </source>
</evidence>
<dbReference type="InterPro" id="IPR006941">
    <property type="entry name" value="RNase_CAF1"/>
</dbReference>
<keyword evidence="16" id="KW-0539">Nucleus</keyword>
<evidence type="ECO:0000256" key="1">
    <source>
        <dbReference type="ARBA" id="ARBA00001663"/>
    </source>
</evidence>
<keyword evidence="12" id="KW-0269">Exonuclease</keyword>
<evidence type="ECO:0000313" key="18">
    <source>
        <dbReference type="EMBL" id="KAE8701603.1"/>
    </source>
</evidence>
<dbReference type="GO" id="GO:0004535">
    <property type="term" value="F:poly(A)-specific ribonuclease activity"/>
    <property type="evidence" value="ECO:0007669"/>
    <property type="project" value="UniProtKB-EC"/>
</dbReference>
<keyword evidence="13" id="KW-0694">RNA-binding</keyword>
<evidence type="ECO:0000256" key="7">
    <source>
        <dbReference type="ARBA" id="ARBA00012161"/>
    </source>
</evidence>
<dbReference type="GO" id="GO:0046872">
    <property type="term" value="F:metal ion binding"/>
    <property type="evidence" value="ECO:0007669"/>
    <property type="project" value="UniProtKB-KW"/>
</dbReference>
<evidence type="ECO:0000256" key="4">
    <source>
        <dbReference type="ARBA" id="ARBA00004496"/>
    </source>
</evidence>
<dbReference type="EC" id="3.1.13.4" evidence="7"/>
<gene>
    <name evidence="18" type="ORF">F3Y22_tig00110540pilonHSYRG00070</name>
</gene>
<comment type="similarity">
    <text evidence="5">Belongs to the CAF1 family.</text>
</comment>
<keyword evidence="14" id="KW-0805">Transcription regulation</keyword>
<dbReference type="GO" id="GO:0005737">
    <property type="term" value="C:cytoplasm"/>
    <property type="evidence" value="ECO:0007669"/>
    <property type="project" value="UniProtKB-SubCell"/>
</dbReference>
<proteinExistence type="inferred from homology"/>
<comment type="caution">
    <text evidence="18">The sequence shown here is derived from an EMBL/GenBank/DDBJ whole genome shotgun (WGS) entry which is preliminary data.</text>
</comment>
<dbReference type="InterPro" id="IPR039637">
    <property type="entry name" value="CNOT7/CNOT8/Pop2"/>
</dbReference>
<comment type="subcellular location">
    <subcellularLocation>
        <location evidence="4">Cytoplasm</location>
    </subcellularLocation>
    <subcellularLocation>
        <location evidence="3">Nucleus</location>
    </subcellularLocation>
</comment>
<dbReference type="GO" id="GO:0030014">
    <property type="term" value="C:CCR4-NOT complex"/>
    <property type="evidence" value="ECO:0007669"/>
    <property type="project" value="InterPro"/>
</dbReference>
<evidence type="ECO:0000256" key="16">
    <source>
        <dbReference type="ARBA" id="ARBA00023242"/>
    </source>
</evidence>
<dbReference type="InterPro" id="IPR036397">
    <property type="entry name" value="RNaseH_sf"/>
</dbReference>
<comment type="subunit">
    <text evidence="6">Component of the CCR4-NOT complex, at least composed of CRR4 and CAF1 proteins.</text>
</comment>